<comment type="caution">
    <text evidence="2">The sequence shown here is derived from an EMBL/GenBank/DDBJ whole genome shotgun (WGS) entry which is preliminary data.</text>
</comment>
<dbReference type="EMBL" id="MARB01000032">
    <property type="protein sequence ID" value="ODJ85906.1"/>
    <property type="molecule type" value="Genomic_DNA"/>
</dbReference>
<evidence type="ECO:0000313" key="2">
    <source>
        <dbReference type="EMBL" id="ODJ85906.1"/>
    </source>
</evidence>
<name>A0A7Z0VIN8_9GAMM</name>
<dbReference type="InterPro" id="IPR018720">
    <property type="entry name" value="DUF2249"/>
</dbReference>
<accession>A0A7Z0VIN8</accession>
<dbReference type="Proteomes" id="UP000094769">
    <property type="component" value="Unassembled WGS sequence"/>
</dbReference>
<dbReference type="InterPro" id="IPR036868">
    <property type="entry name" value="TusA-like_sf"/>
</dbReference>
<evidence type="ECO:0000313" key="3">
    <source>
        <dbReference type="Proteomes" id="UP000094769"/>
    </source>
</evidence>
<dbReference type="OrthoDB" id="5958858at2"/>
<reference evidence="2 3" key="1">
    <citation type="submission" date="2016-06" db="EMBL/GenBank/DDBJ databases">
        <title>Genome sequence of endosymbiont of Candidatus Endolucinida thiodiazotropha.</title>
        <authorList>
            <person name="Poehlein A."/>
            <person name="Koenig S."/>
            <person name="Heiden S.E."/>
            <person name="Thuermer A."/>
            <person name="Voget S."/>
            <person name="Daniel R."/>
            <person name="Markert S."/>
            <person name="Gros O."/>
            <person name="Schweder T."/>
        </authorList>
    </citation>
    <scope>NUCLEOTIDE SEQUENCE [LARGE SCALE GENOMIC DNA]</scope>
    <source>
        <strain evidence="2 3">COS</strain>
    </source>
</reference>
<dbReference type="RefSeq" id="WP_069128195.1">
    <property type="nucleotide sequence ID" value="NZ_MARB01000032.1"/>
</dbReference>
<organism evidence="2 3">
    <name type="scientific">Candidatus Thiodiazotropha endolucinida</name>
    <dbReference type="NCBI Taxonomy" id="1655433"/>
    <lineage>
        <taxon>Bacteria</taxon>
        <taxon>Pseudomonadati</taxon>
        <taxon>Pseudomonadota</taxon>
        <taxon>Gammaproteobacteria</taxon>
        <taxon>Chromatiales</taxon>
        <taxon>Sedimenticolaceae</taxon>
        <taxon>Candidatus Thiodiazotropha</taxon>
    </lineage>
</organism>
<proteinExistence type="predicted"/>
<dbReference type="SUPFAM" id="SSF64307">
    <property type="entry name" value="SirA-like"/>
    <property type="match status" value="1"/>
</dbReference>
<dbReference type="Pfam" id="PF10006">
    <property type="entry name" value="DUF2249"/>
    <property type="match status" value="1"/>
</dbReference>
<gene>
    <name evidence="2" type="ORF">CODIS_38800</name>
</gene>
<feature type="domain" description="DUF2249" evidence="1">
    <location>
        <begin position="5"/>
        <end position="68"/>
    </location>
</feature>
<protein>
    <recommendedName>
        <fullName evidence="1">DUF2249 domain-containing protein</fullName>
    </recommendedName>
</protein>
<keyword evidence="3" id="KW-1185">Reference proteome</keyword>
<dbReference type="AlphaFoldDB" id="A0A7Z0VIN8"/>
<sequence length="82" mass="9697">MELRLDVRELEPPVPLERILETLEELPSDDWLKVRHSREPYPLYSLLREMGFDWSTKWQNSECIILIWHAGSPPPGDSGRRL</sequence>
<evidence type="ECO:0000259" key="1">
    <source>
        <dbReference type="Pfam" id="PF10006"/>
    </source>
</evidence>